<name>A0A6G1I602_9PEZI</name>
<reference evidence="1" key="1">
    <citation type="journal article" date="2020" name="Stud. Mycol.">
        <title>101 Dothideomycetes genomes: a test case for predicting lifestyles and emergence of pathogens.</title>
        <authorList>
            <person name="Haridas S."/>
            <person name="Albert R."/>
            <person name="Binder M."/>
            <person name="Bloem J."/>
            <person name="Labutti K."/>
            <person name="Salamov A."/>
            <person name="Andreopoulos B."/>
            <person name="Baker S."/>
            <person name="Barry K."/>
            <person name="Bills G."/>
            <person name="Bluhm B."/>
            <person name="Cannon C."/>
            <person name="Castanera R."/>
            <person name="Culley D."/>
            <person name="Daum C."/>
            <person name="Ezra D."/>
            <person name="Gonzalez J."/>
            <person name="Henrissat B."/>
            <person name="Kuo A."/>
            <person name="Liang C."/>
            <person name="Lipzen A."/>
            <person name="Lutzoni F."/>
            <person name="Magnuson J."/>
            <person name="Mondo S."/>
            <person name="Nolan M."/>
            <person name="Ohm R."/>
            <person name="Pangilinan J."/>
            <person name="Park H.-J."/>
            <person name="Ramirez L."/>
            <person name="Alfaro M."/>
            <person name="Sun H."/>
            <person name="Tritt A."/>
            <person name="Yoshinaga Y."/>
            <person name="Zwiers L.-H."/>
            <person name="Turgeon B."/>
            <person name="Goodwin S."/>
            <person name="Spatafora J."/>
            <person name="Crous P."/>
            <person name="Grigoriev I."/>
        </authorList>
    </citation>
    <scope>NUCLEOTIDE SEQUENCE</scope>
    <source>
        <strain evidence="1">CBS 262.69</strain>
    </source>
</reference>
<dbReference type="Proteomes" id="UP000799640">
    <property type="component" value="Unassembled WGS sequence"/>
</dbReference>
<evidence type="ECO:0008006" key="3">
    <source>
        <dbReference type="Google" id="ProtNLM"/>
    </source>
</evidence>
<accession>A0A6G1I602</accession>
<protein>
    <recommendedName>
        <fullName evidence="3">Arrestin-like N-terminal domain-containing protein</fullName>
    </recommendedName>
</protein>
<dbReference type="OrthoDB" id="4417529at2759"/>
<dbReference type="EMBL" id="ML996689">
    <property type="protein sequence ID" value="KAF2403710.1"/>
    <property type="molecule type" value="Genomic_DNA"/>
</dbReference>
<evidence type="ECO:0000313" key="2">
    <source>
        <dbReference type="Proteomes" id="UP000799640"/>
    </source>
</evidence>
<gene>
    <name evidence="1" type="ORF">EJ06DRAFT_527313</name>
</gene>
<proteinExistence type="predicted"/>
<evidence type="ECO:0000313" key="1">
    <source>
        <dbReference type="EMBL" id="KAF2403710.1"/>
    </source>
</evidence>
<organism evidence="1 2">
    <name type="scientific">Trichodelitschia bisporula</name>
    <dbReference type="NCBI Taxonomy" id="703511"/>
    <lineage>
        <taxon>Eukaryota</taxon>
        <taxon>Fungi</taxon>
        <taxon>Dikarya</taxon>
        <taxon>Ascomycota</taxon>
        <taxon>Pezizomycotina</taxon>
        <taxon>Dothideomycetes</taxon>
        <taxon>Dothideomycetes incertae sedis</taxon>
        <taxon>Phaeotrichales</taxon>
        <taxon>Phaeotrichaceae</taxon>
        <taxon>Trichodelitschia</taxon>
    </lineage>
</organism>
<keyword evidence="2" id="KW-1185">Reference proteome</keyword>
<sequence length="416" mass="46866">MPDLRLEFDFADDSRRPGSAIPVFFRHTGVKGSLRAFNVSNNDVDKIKIVLRGFLLNVVGHRCPQFQLSHDMVVEHQLLKLVDVHFSASQHSRTSDDVDCEEFPFDFKLKARSCSAPEDRHDSPIFPATTLPSSVDVLGPWCTAAAGEVNCRAETQVRYEVEAYAYRGDDAVSAAVQQVRIFDIVDAHPPPIHMADFPGEYTCSQEHKLKRSFSRSGRRMMIAVAQPKPLEISLDKDVSMVAFHVSFFVEDGPTHSSPPSTLHIRVDSLLRSTTFIALRQMDMHPTVAQARRTPFLAAVPKFGRPYHRKLHITNWTRCPPGNKVSRWWMNETVVWLPITEKSNPAPTFFTPFISRRYSVSLRFAAKGDGKANFLLQVPLQIVYPTLLGSAAPAYDAEPPQDESIELGPERLPLYVR</sequence>
<dbReference type="AlphaFoldDB" id="A0A6G1I602"/>